<dbReference type="EMBL" id="DRHL01000094">
    <property type="protein sequence ID" value="HEB13665.1"/>
    <property type="molecule type" value="Genomic_DNA"/>
</dbReference>
<organism evidence="1">
    <name type="scientific">candidate division CPR3 bacterium</name>
    <dbReference type="NCBI Taxonomy" id="2268181"/>
    <lineage>
        <taxon>Bacteria</taxon>
        <taxon>Bacteria division CPR3</taxon>
    </lineage>
</organism>
<sequence>MLLFRKRNRIKDLERNIKELCQILGLGTYENESGGIEDIHNSYIVPGQNESGALSEINQKLDALAESLGLKLKRRKAGGFEAVERKEDDC</sequence>
<accession>A0A7C1NSN4</accession>
<name>A0A7C1NSN4_UNCC3</name>
<dbReference type="Proteomes" id="UP000885695">
    <property type="component" value="Unassembled WGS sequence"/>
</dbReference>
<proteinExistence type="predicted"/>
<comment type="caution">
    <text evidence="1">The sequence shown here is derived from an EMBL/GenBank/DDBJ whole genome shotgun (WGS) entry which is preliminary data.</text>
</comment>
<protein>
    <submittedName>
        <fullName evidence="1">Uncharacterized protein</fullName>
    </submittedName>
</protein>
<reference evidence="1" key="1">
    <citation type="journal article" date="2020" name="mSystems">
        <title>Genome- and Community-Level Interaction Insights into Carbon Utilization and Element Cycling Functions of Hydrothermarchaeota in Hydrothermal Sediment.</title>
        <authorList>
            <person name="Zhou Z."/>
            <person name="Liu Y."/>
            <person name="Xu W."/>
            <person name="Pan J."/>
            <person name="Luo Z.H."/>
            <person name="Li M."/>
        </authorList>
    </citation>
    <scope>NUCLEOTIDE SEQUENCE [LARGE SCALE GENOMIC DNA]</scope>
    <source>
        <strain evidence="1">HyVt-369</strain>
    </source>
</reference>
<gene>
    <name evidence="1" type="ORF">ENI13_01650</name>
</gene>
<dbReference type="AlphaFoldDB" id="A0A7C1NSN4"/>
<evidence type="ECO:0000313" key="1">
    <source>
        <dbReference type="EMBL" id="HEB13665.1"/>
    </source>
</evidence>